<name>A0A6N3YYG6_ALIFS</name>
<comment type="caution">
    <text evidence="1">The sequence shown here is derived from an EMBL/GenBank/DDBJ whole genome shotgun (WGS) entry which is preliminary data.</text>
</comment>
<evidence type="ECO:0008006" key="3">
    <source>
        <dbReference type="Google" id="ProtNLM"/>
    </source>
</evidence>
<organism evidence="1 2">
    <name type="scientific">Aliivibrio fischeri</name>
    <name type="common">Vibrio fischeri</name>
    <dbReference type="NCBI Taxonomy" id="668"/>
    <lineage>
        <taxon>Bacteria</taxon>
        <taxon>Pseudomonadati</taxon>
        <taxon>Pseudomonadota</taxon>
        <taxon>Gammaproteobacteria</taxon>
        <taxon>Vibrionales</taxon>
        <taxon>Vibrionaceae</taxon>
        <taxon>Aliivibrio</taxon>
    </lineage>
</organism>
<dbReference type="Proteomes" id="UP000435323">
    <property type="component" value="Unassembled WGS sequence"/>
</dbReference>
<protein>
    <recommendedName>
        <fullName evidence="3">DUF2489 domain-containing protein</fullName>
    </recommendedName>
</protein>
<gene>
    <name evidence="1" type="ORF">GNP77_09830</name>
</gene>
<dbReference type="RefSeq" id="WP_155657878.1">
    <property type="nucleotide sequence ID" value="NZ_WOBP01000011.1"/>
</dbReference>
<dbReference type="AlphaFoldDB" id="A0A6N3YYG6"/>
<sequence length="134" mass="15480">MPVEIALSIGLGAIIDGIKIWYERKDISDREKQDVLSAISSVMNACSQTRAYLYDIRELKLNTDRNRERELSQLWQNVANDIYPIDRPLAHSSQIKAMGWADPREWHSERAVGVPVKLDKLIEQCDWLKSQLEN</sequence>
<reference evidence="1 2" key="1">
    <citation type="submission" date="2019-11" db="EMBL/GenBank/DDBJ databases">
        <title>Using colonization assays and comparative genomics to discover symbiosis behaviors and factors in Vibrio fischeri.</title>
        <authorList>
            <person name="Bongrand C."/>
            <person name="Moriano-Gutierrez S."/>
            <person name="Arevalo P."/>
            <person name="Mcfall-Ngai M."/>
            <person name="Visick K."/>
            <person name="Polz M.F."/>
            <person name="Ruby E.G."/>
        </authorList>
    </citation>
    <scope>NUCLEOTIDE SEQUENCE [LARGE SCALE GENOMIC DNA]</scope>
    <source>
        <strain evidence="2">emors.3.2</strain>
    </source>
</reference>
<evidence type="ECO:0000313" key="1">
    <source>
        <dbReference type="EMBL" id="MUK45676.1"/>
    </source>
</evidence>
<proteinExistence type="predicted"/>
<accession>A0A6N3YYG6</accession>
<evidence type="ECO:0000313" key="2">
    <source>
        <dbReference type="Proteomes" id="UP000435323"/>
    </source>
</evidence>
<dbReference type="EMBL" id="WOBO01000009">
    <property type="protein sequence ID" value="MUK45676.1"/>
    <property type="molecule type" value="Genomic_DNA"/>
</dbReference>